<feature type="region of interest" description="Disordered" evidence="1">
    <location>
        <begin position="96"/>
        <end position="118"/>
    </location>
</feature>
<feature type="chain" id="PRO_5003436398" description="Extracellular membrane protein CFEM domain-containing protein" evidence="2">
    <location>
        <begin position="21"/>
        <end position="118"/>
    </location>
</feature>
<dbReference type="GeneID" id="11507192"/>
<dbReference type="Proteomes" id="UP000007322">
    <property type="component" value="Chromosome 5"/>
</dbReference>
<sequence>MKVLCLLLTLPAGILWGALAQEQCPGSWYLQGDDCICIRSTDGFLLKAQTLQCCMALGYKTYDNMRTSSPDHRSDSLTWVFSDLCRGPQQTTDFQRLLQRPQTGKRHRSLPLSRGVTG</sequence>
<dbReference type="RefSeq" id="XP_003665086.1">
    <property type="nucleotide sequence ID" value="XM_003665038.1"/>
</dbReference>
<protein>
    <recommendedName>
        <fullName evidence="5">Extracellular membrane protein CFEM domain-containing protein</fullName>
    </recommendedName>
</protein>
<reference evidence="3 4" key="1">
    <citation type="journal article" date="2011" name="Nat. Biotechnol.">
        <title>Comparative genomic analysis of the thermophilic biomass-degrading fungi Myceliophthora thermophila and Thielavia terrestris.</title>
        <authorList>
            <person name="Berka R.M."/>
            <person name="Grigoriev I.V."/>
            <person name="Otillar R."/>
            <person name="Salamov A."/>
            <person name="Grimwood J."/>
            <person name="Reid I."/>
            <person name="Ishmael N."/>
            <person name="John T."/>
            <person name="Darmond C."/>
            <person name="Moisan M.-C."/>
            <person name="Henrissat B."/>
            <person name="Coutinho P.M."/>
            <person name="Lombard V."/>
            <person name="Natvig D.O."/>
            <person name="Lindquist E."/>
            <person name="Schmutz J."/>
            <person name="Lucas S."/>
            <person name="Harris P."/>
            <person name="Powlowski J."/>
            <person name="Bellemare A."/>
            <person name="Taylor D."/>
            <person name="Butler G."/>
            <person name="de Vries R.P."/>
            <person name="Allijn I.E."/>
            <person name="van den Brink J."/>
            <person name="Ushinsky S."/>
            <person name="Storms R."/>
            <person name="Powell A.J."/>
            <person name="Paulsen I.T."/>
            <person name="Elbourne L.D.H."/>
            <person name="Baker S.E."/>
            <person name="Magnuson J."/>
            <person name="LaBoissiere S."/>
            <person name="Clutterbuck A.J."/>
            <person name="Martinez D."/>
            <person name="Wogulis M."/>
            <person name="de Leon A.L."/>
            <person name="Rey M.W."/>
            <person name="Tsang A."/>
        </authorList>
    </citation>
    <scope>NUCLEOTIDE SEQUENCE [LARGE SCALE GENOMIC DNA]</scope>
    <source>
        <strain evidence="4">ATCC 42464 / BCRC 31852 / DSM 1799</strain>
    </source>
</reference>
<dbReference type="KEGG" id="mtm:MYCTH_2308420"/>
<organism evidence="3 4">
    <name type="scientific">Thermothelomyces thermophilus (strain ATCC 42464 / BCRC 31852 / DSM 1799)</name>
    <name type="common">Sporotrichum thermophile</name>
    <dbReference type="NCBI Taxonomy" id="573729"/>
    <lineage>
        <taxon>Eukaryota</taxon>
        <taxon>Fungi</taxon>
        <taxon>Dikarya</taxon>
        <taxon>Ascomycota</taxon>
        <taxon>Pezizomycotina</taxon>
        <taxon>Sordariomycetes</taxon>
        <taxon>Sordariomycetidae</taxon>
        <taxon>Sordariales</taxon>
        <taxon>Chaetomiaceae</taxon>
        <taxon>Thermothelomyces</taxon>
    </lineage>
</organism>
<dbReference type="VEuPathDB" id="FungiDB:MYCTH_2308420"/>
<dbReference type="EMBL" id="CP003006">
    <property type="protein sequence ID" value="AEO59841.1"/>
    <property type="molecule type" value="Genomic_DNA"/>
</dbReference>
<evidence type="ECO:0000313" key="4">
    <source>
        <dbReference type="Proteomes" id="UP000007322"/>
    </source>
</evidence>
<evidence type="ECO:0000313" key="3">
    <source>
        <dbReference type="EMBL" id="AEO59841.1"/>
    </source>
</evidence>
<evidence type="ECO:0008006" key="5">
    <source>
        <dbReference type="Google" id="ProtNLM"/>
    </source>
</evidence>
<feature type="signal peptide" evidence="2">
    <location>
        <begin position="1"/>
        <end position="20"/>
    </location>
</feature>
<dbReference type="HOGENOM" id="CLU_156705_0_0_1"/>
<dbReference type="OrthoDB" id="4607912at2759"/>
<keyword evidence="4" id="KW-1185">Reference proteome</keyword>
<gene>
    <name evidence="3" type="ORF">MYCTH_2308420</name>
</gene>
<dbReference type="eggNOG" id="ENOG502RJM5">
    <property type="taxonomic scope" value="Eukaryota"/>
</dbReference>
<keyword evidence="2" id="KW-0732">Signal</keyword>
<dbReference type="AlphaFoldDB" id="G2QJT5"/>
<proteinExistence type="predicted"/>
<evidence type="ECO:0000256" key="2">
    <source>
        <dbReference type="SAM" id="SignalP"/>
    </source>
</evidence>
<name>G2QJT5_THET4</name>
<dbReference type="InParanoid" id="G2QJT5"/>
<accession>G2QJT5</accession>
<evidence type="ECO:0000256" key="1">
    <source>
        <dbReference type="SAM" id="MobiDB-lite"/>
    </source>
</evidence>